<evidence type="ECO:0000259" key="7">
    <source>
        <dbReference type="Pfam" id="PF00892"/>
    </source>
</evidence>
<comment type="subcellular location">
    <subcellularLocation>
        <location evidence="1">Membrane</location>
        <topology evidence="1">Multi-pass membrane protein</topology>
    </subcellularLocation>
</comment>
<feature type="domain" description="EamA" evidence="7">
    <location>
        <begin position="167"/>
        <end position="302"/>
    </location>
</feature>
<proteinExistence type="inferred from homology"/>
<evidence type="ECO:0000256" key="3">
    <source>
        <dbReference type="ARBA" id="ARBA00022692"/>
    </source>
</evidence>
<feature type="transmembrane region" description="Helical" evidence="6">
    <location>
        <begin position="284"/>
        <end position="302"/>
    </location>
</feature>
<organism evidence="8 9">
    <name type="scientific">Roseibium polysiphoniae</name>
    <dbReference type="NCBI Taxonomy" id="2571221"/>
    <lineage>
        <taxon>Bacteria</taxon>
        <taxon>Pseudomonadati</taxon>
        <taxon>Pseudomonadota</taxon>
        <taxon>Alphaproteobacteria</taxon>
        <taxon>Hyphomicrobiales</taxon>
        <taxon>Stappiaceae</taxon>
        <taxon>Roseibium</taxon>
    </lineage>
</organism>
<sequence>MSLAAPFPTSPRPALTSTDYGLYGATVFAWGFSWIAIKGQVGDIPPEVSVFWRFVLASMVMVGWCSWRGHNLRYSLRDHLRFAGLGLFIFSANFTLFYYGAASLPSGLLAVIFSLASVLNLILAFILFGQRPGMVSLTAGLLGFAGIALMFKPQILDTGIDYAAMSGLGFCALGTLSFCLGNMLSASNQQKGLPVTPATAWGMVYGTLFLGLFATLKGNSFAIDPSPIYITSLVYLAIISSVVAFGSYLTLLGRIGSARAGYATVIFPVVALSISTVFEGYQWTGSAMLGLACVLFGNVLMLRGR</sequence>
<feature type="transmembrane region" description="Helical" evidence="6">
    <location>
        <begin position="260"/>
        <end position="278"/>
    </location>
</feature>
<accession>A0A944GTM9</accession>
<feature type="transmembrane region" description="Helical" evidence="6">
    <location>
        <begin position="49"/>
        <end position="67"/>
    </location>
</feature>
<keyword evidence="5 6" id="KW-0472">Membrane</keyword>
<evidence type="ECO:0000313" key="9">
    <source>
        <dbReference type="Proteomes" id="UP000705379"/>
    </source>
</evidence>
<feature type="transmembrane region" description="Helical" evidence="6">
    <location>
        <begin position="20"/>
        <end position="37"/>
    </location>
</feature>
<dbReference type="PANTHER" id="PTHR32322:SF2">
    <property type="entry name" value="EAMA DOMAIN-CONTAINING PROTEIN"/>
    <property type="match status" value="1"/>
</dbReference>
<dbReference type="GO" id="GO:0016020">
    <property type="term" value="C:membrane"/>
    <property type="evidence" value="ECO:0007669"/>
    <property type="project" value="UniProtKB-SubCell"/>
</dbReference>
<reference evidence="8" key="1">
    <citation type="submission" date="2018-08" db="EMBL/GenBank/DDBJ databases">
        <authorList>
            <person name="Jin W."/>
            <person name="Wang H."/>
            <person name="Yang Y."/>
            <person name="Li M."/>
            <person name="Liu J."/>
        </authorList>
    </citation>
    <scope>NUCLEOTIDE SEQUENCE</scope>
    <source>
        <strain evidence="8">AESS21</strain>
    </source>
</reference>
<dbReference type="InterPro" id="IPR037185">
    <property type="entry name" value="EmrE-like"/>
</dbReference>
<dbReference type="PANTHER" id="PTHR32322">
    <property type="entry name" value="INNER MEMBRANE TRANSPORTER"/>
    <property type="match status" value="1"/>
</dbReference>
<evidence type="ECO:0000256" key="6">
    <source>
        <dbReference type="SAM" id="Phobius"/>
    </source>
</evidence>
<dbReference type="Pfam" id="PF00892">
    <property type="entry name" value="EamA"/>
    <property type="match status" value="2"/>
</dbReference>
<dbReference type="InterPro" id="IPR000620">
    <property type="entry name" value="EamA_dom"/>
</dbReference>
<feature type="transmembrane region" description="Helical" evidence="6">
    <location>
        <begin position="198"/>
        <end position="216"/>
    </location>
</feature>
<dbReference type="Proteomes" id="UP000705379">
    <property type="component" value="Unassembled WGS sequence"/>
</dbReference>
<dbReference type="SUPFAM" id="SSF103481">
    <property type="entry name" value="Multidrug resistance efflux transporter EmrE"/>
    <property type="match status" value="2"/>
</dbReference>
<feature type="transmembrane region" description="Helical" evidence="6">
    <location>
        <begin position="79"/>
        <end position="101"/>
    </location>
</feature>
<dbReference type="EMBL" id="QTKU01000003">
    <property type="protein sequence ID" value="MBS8261457.1"/>
    <property type="molecule type" value="Genomic_DNA"/>
</dbReference>
<dbReference type="RefSeq" id="WP_213216826.1">
    <property type="nucleotide sequence ID" value="NZ_QTKU01000003.1"/>
</dbReference>
<evidence type="ECO:0000256" key="2">
    <source>
        <dbReference type="ARBA" id="ARBA00007362"/>
    </source>
</evidence>
<dbReference type="AlphaFoldDB" id="A0A944GTM9"/>
<comment type="similarity">
    <text evidence="2">Belongs to the EamA transporter family.</text>
</comment>
<keyword evidence="4 6" id="KW-1133">Transmembrane helix</keyword>
<dbReference type="InterPro" id="IPR050638">
    <property type="entry name" value="AA-Vitamin_Transporters"/>
</dbReference>
<feature type="transmembrane region" description="Helical" evidence="6">
    <location>
        <begin position="134"/>
        <end position="151"/>
    </location>
</feature>
<feature type="transmembrane region" description="Helical" evidence="6">
    <location>
        <begin position="107"/>
        <end position="127"/>
    </location>
</feature>
<protein>
    <submittedName>
        <fullName evidence="8">EamA family transporter</fullName>
    </submittedName>
</protein>
<keyword evidence="3 6" id="KW-0812">Transmembrane</keyword>
<evidence type="ECO:0000256" key="1">
    <source>
        <dbReference type="ARBA" id="ARBA00004141"/>
    </source>
</evidence>
<evidence type="ECO:0000256" key="5">
    <source>
        <dbReference type="ARBA" id="ARBA00023136"/>
    </source>
</evidence>
<gene>
    <name evidence="8" type="ORF">DYI23_14625</name>
</gene>
<feature type="domain" description="EamA" evidence="7">
    <location>
        <begin position="26"/>
        <end position="151"/>
    </location>
</feature>
<feature type="transmembrane region" description="Helical" evidence="6">
    <location>
        <begin position="228"/>
        <end position="248"/>
    </location>
</feature>
<feature type="transmembrane region" description="Helical" evidence="6">
    <location>
        <begin position="163"/>
        <end position="186"/>
    </location>
</feature>
<evidence type="ECO:0000256" key="4">
    <source>
        <dbReference type="ARBA" id="ARBA00022989"/>
    </source>
</evidence>
<reference evidence="8" key="2">
    <citation type="journal article" date="2021" name="Microorganisms">
        <title>Bacterial Dimethylsulfoniopropionate Biosynthesis in the East China Sea.</title>
        <authorList>
            <person name="Liu J."/>
            <person name="Zhang Y."/>
            <person name="Liu J."/>
            <person name="Zhong H."/>
            <person name="Williams B.T."/>
            <person name="Zheng Y."/>
            <person name="Curson A.R.J."/>
            <person name="Sun C."/>
            <person name="Sun H."/>
            <person name="Song D."/>
            <person name="Wagner Mackenzie B."/>
            <person name="Bermejo Martinez A."/>
            <person name="Todd J.D."/>
            <person name="Zhang X.H."/>
        </authorList>
    </citation>
    <scope>NUCLEOTIDE SEQUENCE</scope>
    <source>
        <strain evidence="8">AESS21</strain>
    </source>
</reference>
<comment type="caution">
    <text evidence="8">The sequence shown here is derived from an EMBL/GenBank/DDBJ whole genome shotgun (WGS) entry which is preliminary data.</text>
</comment>
<evidence type="ECO:0000313" key="8">
    <source>
        <dbReference type="EMBL" id="MBS8261457.1"/>
    </source>
</evidence>
<name>A0A944GTM9_9HYPH</name>